<dbReference type="STRING" id="1121428.DESHY_10092"/>
<dbReference type="EMBL" id="CAOS01000001">
    <property type="protein sequence ID" value="CCO06932.1"/>
    <property type="molecule type" value="Genomic_DNA"/>
</dbReference>
<accession>K8DWU0</accession>
<name>K8DWU0_9FIRM</name>
<comment type="caution">
    <text evidence="1">The sequence shown here is derived from an EMBL/GenBank/DDBJ whole genome shotgun (WGS) entry which is preliminary data.</text>
</comment>
<dbReference type="OrthoDB" id="9799897at2"/>
<proteinExistence type="predicted"/>
<evidence type="ECO:0000313" key="2">
    <source>
        <dbReference type="Proteomes" id="UP000009315"/>
    </source>
</evidence>
<dbReference type="RefSeq" id="WP_008409593.1">
    <property type="nucleotide sequence ID" value="NZ_CAOS01000001.1"/>
</dbReference>
<gene>
    <name evidence="1" type="ORF">DESHY_10092</name>
</gene>
<organism evidence="1 2">
    <name type="scientific">Desulforamulus hydrothermalis Lam5 = DSM 18033</name>
    <dbReference type="NCBI Taxonomy" id="1121428"/>
    <lineage>
        <taxon>Bacteria</taxon>
        <taxon>Bacillati</taxon>
        <taxon>Bacillota</taxon>
        <taxon>Clostridia</taxon>
        <taxon>Eubacteriales</taxon>
        <taxon>Peptococcaceae</taxon>
        <taxon>Desulforamulus</taxon>
    </lineage>
</organism>
<keyword evidence="2" id="KW-1185">Reference proteome</keyword>
<protein>
    <submittedName>
        <fullName evidence="1">Uncharacterized protein</fullName>
    </submittedName>
</protein>
<dbReference type="PROSITE" id="PS51257">
    <property type="entry name" value="PROKAR_LIPOPROTEIN"/>
    <property type="match status" value="1"/>
</dbReference>
<sequence>MWRWSISGTRSKALAIILILTLTAAGCLYPALYPAQVQAGVVSDVFGLDGMTGKVADDIFDGGCKLAGGPVYNLGKGIYDTLSGTIGMLAGEHTMVGKVAGWSEVVLNAAQTGVIIYTLATGTATLPVLAAVTITVTLGKMAVDNLKNIDKIFSWLKKNLGDAARSFLDVYKPNIYIYSDMDLAVRVRLEPSSYITASSPTYDREQGWQAEVFGGSLNGCNDYLFYEARVPDRGFQREAGYKIRGNNLRHDLCSLMERYGFNARETADFVEYWEKKLSSRQDYVFYPQGTAILDKIMPVVVEPEPISISRLWFLIEKDRGQPCRPIAWPEKVVHSPYAVVEWGGIIGSGE</sequence>
<dbReference type="AlphaFoldDB" id="K8DWU0"/>
<dbReference type="Proteomes" id="UP000009315">
    <property type="component" value="Unassembled WGS sequence"/>
</dbReference>
<evidence type="ECO:0000313" key="1">
    <source>
        <dbReference type="EMBL" id="CCO06932.1"/>
    </source>
</evidence>
<reference evidence="1 2" key="1">
    <citation type="journal article" date="2013" name="Genome Announc.">
        <title>Genome Sequence of the Sulfate-Reducing Bacterium Desulfotomaculum hydrothermale Lam5(T).</title>
        <authorList>
            <person name="Amin O."/>
            <person name="Fardeau M.L."/>
            <person name="Valette O."/>
            <person name="Hirschler-Rea A."/>
            <person name="Barbe V."/>
            <person name="Medigue C."/>
            <person name="Vacherie B."/>
            <person name="Ollivier B."/>
            <person name="Bertin P.N."/>
            <person name="Dolla A."/>
        </authorList>
    </citation>
    <scope>NUCLEOTIDE SEQUENCE [LARGE SCALE GENOMIC DNA]</scope>
    <source>
        <strain evidence="2">Lam5 / DSM 18033</strain>
    </source>
</reference>